<dbReference type="Proteomes" id="UP000001955">
    <property type="component" value="Chromosome"/>
</dbReference>
<dbReference type="PATRIC" id="fig|630626.3.peg.20"/>
<reference evidence="2 3" key="1">
    <citation type="journal article" date="2012" name="J. Bacteriol.">
        <title>Complete genome sequence of the B12-producing Shimwellia blattae strain DSM 4481, isolated from a cockroach.</title>
        <authorList>
            <person name="Brzuszkiewicz E."/>
            <person name="Waschkowitz T."/>
            <person name="Wiezer A."/>
            <person name="Daniel R."/>
        </authorList>
    </citation>
    <scope>NUCLEOTIDE SEQUENCE [LARGE SCALE GENOMIC DNA]</scope>
    <source>
        <strain evidence="3">ATCC 29907 / DSM 4481 / JCM 1650 / NBRC 105725 / CDC 9005-74</strain>
    </source>
</reference>
<keyword evidence="1" id="KW-0812">Transmembrane</keyword>
<dbReference type="EMBL" id="CP001560">
    <property type="protein sequence ID" value="AFJ45156.1"/>
    <property type="molecule type" value="Genomic_DNA"/>
</dbReference>
<name>I2B3Q2_SHIBC</name>
<dbReference type="eggNOG" id="ENOG5032TY3">
    <property type="taxonomic scope" value="Bacteria"/>
</dbReference>
<organism evidence="2 3">
    <name type="scientific">Shimwellia blattae (strain ATCC 29907 / DSM 4481 / JCM 1650 / NBRC 105725 / CDC 9005-74)</name>
    <name type="common">Escherichia blattae</name>
    <dbReference type="NCBI Taxonomy" id="630626"/>
    <lineage>
        <taxon>Bacteria</taxon>
        <taxon>Pseudomonadati</taxon>
        <taxon>Pseudomonadota</taxon>
        <taxon>Gammaproteobacteria</taxon>
        <taxon>Enterobacterales</taxon>
        <taxon>Enterobacteriaceae</taxon>
        <taxon>Shimwellia</taxon>
    </lineage>
</organism>
<sequence>MDTPEKRPMVIERFYQALDEDTAASLSADQKAALEEAVLSITLTTRQRIDIRRTVSFFGRRYFYVFLAGRDRRNATRHKSTLGRMALSVLVFGWLLFCAVSVFITLYLIKSALGIDVFKHFHVGLWTWLIEHQR</sequence>
<proteinExistence type="predicted"/>
<dbReference type="OrthoDB" id="6264467at2"/>
<keyword evidence="3" id="KW-1185">Reference proteome</keyword>
<gene>
    <name evidence="2" type="ordered locus">EBL_c00190</name>
</gene>
<dbReference type="STRING" id="630626.EBL_c00190"/>
<evidence type="ECO:0000313" key="2">
    <source>
        <dbReference type="EMBL" id="AFJ45156.1"/>
    </source>
</evidence>
<evidence type="ECO:0000313" key="3">
    <source>
        <dbReference type="Proteomes" id="UP000001955"/>
    </source>
</evidence>
<accession>I2B3Q2</accession>
<protein>
    <submittedName>
        <fullName evidence="2">Conserved hypothetical membrane protein</fullName>
    </submittedName>
</protein>
<dbReference type="RefSeq" id="WP_014715701.1">
    <property type="nucleotide sequence ID" value="NC_017910.1"/>
</dbReference>
<feature type="transmembrane region" description="Helical" evidence="1">
    <location>
        <begin position="87"/>
        <end position="109"/>
    </location>
</feature>
<dbReference type="KEGG" id="ebt:EBL_c00190"/>
<keyword evidence="1" id="KW-0472">Membrane</keyword>
<keyword evidence="1" id="KW-1133">Transmembrane helix</keyword>
<evidence type="ECO:0000256" key="1">
    <source>
        <dbReference type="SAM" id="Phobius"/>
    </source>
</evidence>
<dbReference type="AlphaFoldDB" id="I2B3Q2"/>
<dbReference type="HOGENOM" id="CLU_137967_0_0_6"/>